<dbReference type="EMBL" id="SODP01000003">
    <property type="protein sequence ID" value="TDW65645.1"/>
    <property type="molecule type" value="Genomic_DNA"/>
</dbReference>
<keyword evidence="2" id="KW-1185">Reference proteome</keyword>
<dbReference type="Proteomes" id="UP000295146">
    <property type="component" value="Unassembled WGS sequence"/>
</dbReference>
<proteinExistence type="predicted"/>
<comment type="caution">
    <text evidence="1">The sequence shown here is derived from an EMBL/GenBank/DDBJ whole genome shotgun (WGS) entry which is preliminary data.</text>
</comment>
<gene>
    <name evidence="1" type="ORF">EV653_5657</name>
</gene>
<dbReference type="RefSeq" id="WP_134106999.1">
    <property type="nucleotide sequence ID" value="NZ_SODP01000003.1"/>
</dbReference>
<evidence type="ECO:0000313" key="1">
    <source>
        <dbReference type="EMBL" id="TDW65645.1"/>
    </source>
</evidence>
<accession>A0A4R8C1J5</accession>
<dbReference type="OrthoDB" id="3830099at2"/>
<reference evidence="1 2" key="1">
    <citation type="submission" date="2019-03" db="EMBL/GenBank/DDBJ databases">
        <title>Genomic Encyclopedia of Type Strains, Phase III (KMG-III): the genomes of soil and plant-associated and newly described type strains.</title>
        <authorList>
            <person name="Whitman W."/>
        </authorList>
    </citation>
    <scope>NUCLEOTIDE SEQUENCE [LARGE SCALE GENOMIC DNA]</scope>
    <source>
        <strain evidence="1 2">VKM Ac-2573</strain>
    </source>
</reference>
<sequence length="170" mass="18790">MRGRIIAVVGLLVAVLLAGWLVDRKQGNAIKVRDGETTVGVPVAGRDVDVYFYAADLEVREPVELVQVAPRVADDGLEFVEARLYRRDAFPGGAYMSWTAGNPSVADPTGVASVPVDGYRLSGDPRDRVILFKVRVTSVERPLKVSGLRITYRNGFRQHTQYVNANYEIR</sequence>
<evidence type="ECO:0000313" key="2">
    <source>
        <dbReference type="Proteomes" id="UP000295146"/>
    </source>
</evidence>
<protein>
    <submittedName>
        <fullName evidence="1">Uncharacterized protein</fullName>
    </submittedName>
</protein>
<name>A0A4R8C1J5_9ACTN</name>
<organism evidence="1 2">
    <name type="scientific">Kribbella pratensis</name>
    <dbReference type="NCBI Taxonomy" id="2512112"/>
    <lineage>
        <taxon>Bacteria</taxon>
        <taxon>Bacillati</taxon>
        <taxon>Actinomycetota</taxon>
        <taxon>Actinomycetes</taxon>
        <taxon>Propionibacteriales</taxon>
        <taxon>Kribbellaceae</taxon>
        <taxon>Kribbella</taxon>
    </lineage>
</organism>
<dbReference type="AlphaFoldDB" id="A0A4R8C1J5"/>